<evidence type="ECO:0000256" key="3">
    <source>
        <dbReference type="ARBA" id="ARBA00022512"/>
    </source>
</evidence>
<keyword evidence="3" id="KW-0134">Cell wall</keyword>
<feature type="active site" evidence="8">
    <location>
        <position position="246"/>
    </location>
</feature>
<protein>
    <recommendedName>
        <fullName evidence="14">Polygalacturonase</fullName>
    </recommendedName>
</protein>
<dbReference type="InterPro" id="IPR012334">
    <property type="entry name" value="Pectin_lyas_fold"/>
</dbReference>
<evidence type="ECO:0000256" key="11">
    <source>
        <dbReference type="SAM" id="SignalP"/>
    </source>
</evidence>
<keyword evidence="11" id="KW-0732">Signal</keyword>
<keyword evidence="5 9" id="KW-0378">Hydrolase</keyword>
<evidence type="ECO:0000256" key="8">
    <source>
        <dbReference type="PROSITE-ProRule" id="PRU10052"/>
    </source>
</evidence>
<dbReference type="SMART" id="SM00710">
    <property type="entry name" value="PbH1"/>
    <property type="match status" value="10"/>
</dbReference>
<sequence length="796" mass="85262">MAKRVILFSLNLILLVIIFPLSTNAATFNVVRYGAKPNGRTDSTKSFLRAWSLACNSKKSATMWIPRGTYLVKTVVFNGPCRSKRVTVQIDGTIQAPPRNYWVIGNSRNWILFHGINGLTINGGKGGGILNARGYHFWDCRRSGRSCPQGATTLSLDNVKNGFVNGIVSVDSQWSHMSINGCTNMRVRRVVLIAPAQSPNTDGIDIQSSTGVTIVDSSIGTGDDCIAIGPGTKNLLIQGVNCGPGHGISIGSLARSPYEAGVEGIVVKDVTFTGSDNGLRIKTWPRPSNGFVKNVLYQNIRMNYVRNPIIIDQIYCPGTKGCSNKNSGIKISGVTYLNVYGTSATPIAVNLHCSASNPCNGIKLYNVDLTYSERPASSFCFSAAGTSMGQVLPGNYTQYKTKMDRLIILYSLTLIILLFIITFLPSTNAATYNVAAFGAKPDGTDSTKPFLQAWTLACSSEKPATMWIPRGTYLLKKIAFSGPCRSKRVTVQVDGKIQAPTDFWFVGNSGSWILFQGIDGLTINGGILDARGSHLWNCRRYGANCPQGATSLSLSSVKNGIVNGLISVDSQRGHMSINGCNNLRVRRVTLIAPDQSPNTDGIDIQASTAVTIVDSSIRTGDDCIAIGPGTKNLMVQRVGCGPGHGISIGSLARSPNEAGVEGITVKDVTFTGSDNGLRIKTWPKPSSSFVKNVLYQNIIMNNVRNPIIIDQIYCPGTNGCSNQNSGVKISGVTYQNVHGTSATPIAVRFHCSATTPCSGIKLSNVKLTYSKQPAKSFCSSATGTSQGQVAPQSCFY</sequence>
<comment type="subcellular location">
    <subcellularLocation>
        <location evidence="1">Secreted</location>
        <location evidence="1">Cell wall</location>
    </subcellularLocation>
</comment>
<dbReference type="OMA" id="WIERMAC"/>
<keyword evidence="10" id="KW-0472">Membrane</keyword>
<reference evidence="12 13" key="1">
    <citation type="journal article" date="2018" name="Science">
        <title>The opium poppy genome and morphinan production.</title>
        <authorList>
            <person name="Guo L."/>
            <person name="Winzer T."/>
            <person name="Yang X."/>
            <person name="Li Y."/>
            <person name="Ning Z."/>
            <person name="He Z."/>
            <person name="Teodor R."/>
            <person name="Lu Y."/>
            <person name="Bowser T.A."/>
            <person name="Graham I.A."/>
            <person name="Ye K."/>
        </authorList>
    </citation>
    <scope>NUCLEOTIDE SEQUENCE [LARGE SCALE GENOMIC DNA]</scope>
    <source>
        <strain evidence="13">cv. HN1</strain>
        <tissue evidence="12">Leaves</tissue>
    </source>
</reference>
<keyword evidence="7" id="KW-0961">Cell wall biogenesis/degradation</keyword>
<dbReference type="FunFam" id="2.160.20.10:FF:000004">
    <property type="entry name" value="Pectin lyase-like superfamily protein"/>
    <property type="match status" value="2"/>
</dbReference>
<organism evidence="12 13">
    <name type="scientific">Papaver somniferum</name>
    <name type="common">Opium poppy</name>
    <dbReference type="NCBI Taxonomy" id="3469"/>
    <lineage>
        <taxon>Eukaryota</taxon>
        <taxon>Viridiplantae</taxon>
        <taxon>Streptophyta</taxon>
        <taxon>Embryophyta</taxon>
        <taxon>Tracheophyta</taxon>
        <taxon>Spermatophyta</taxon>
        <taxon>Magnoliopsida</taxon>
        <taxon>Ranunculales</taxon>
        <taxon>Papaveraceae</taxon>
        <taxon>Papaveroideae</taxon>
        <taxon>Papaver</taxon>
    </lineage>
</organism>
<dbReference type="InterPro" id="IPR000743">
    <property type="entry name" value="Glyco_hydro_28"/>
</dbReference>
<feature type="chain" id="PRO_5021495554" description="Polygalacturonase" evidence="11">
    <location>
        <begin position="26"/>
        <end position="796"/>
    </location>
</feature>
<keyword evidence="6 9" id="KW-0326">Glycosidase</keyword>
<dbReference type="STRING" id="3469.A0A4Y7IK06"/>
<evidence type="ECO:0000256" key="5">
    <source>
        <dbReference type="ARBA" id="ARBA00022801"/>
    </source>
</evidence>
<dbReference type="EMBL" id="CM010715">
    <property type="protein sequence ID" value="RZC47795.1"/>
    <property type="molecule type" value="Genomic_DNA"/>
</dbReference>
<dbReference type="AlphaFoldDB" id="A0A4Y7IK06"/>
<evidence type="ECO:0000256" key="1">
    <source>
        <dbReference type="ARBA" id="ARBA00004191"/>
    </source>
</evidence>
<evidence type="ECO:0000256" key="6">
    <source>
        <dbReference type="ARBA" id="ARBA00023295"/>
    </source>
</evidence>
<comment type="similarity">
    <text evidence="2 9">Belongs to the glycosyl hydrolase 28 family.</text>
</comment>
<dbReference type="Proteomes" id="UP000316621">
    <property type="component" value="Chromosome 1"/>
</dbReference>
<dbReference type="SUPFAM" id="SSF51126">
    <property type="entry name" value="Pectin lyase-like"/>
    <property type="match status" value="2"/>
</dbReference>
<evidence type="ECO:0000256" key="7">
    <source>
        <dbReference type="ARBA" id="ARBA00023316"/>
    </source>
</evidence>
<dbReference type="InterPro" id="IPR006626">
    <property type="entry name" value="PbH1"/>
</dbReference>
<dbReference type="GO" id="GO:0005975">
    <property type="term" value="P:carbohydrate metabolic process"/>
    <property type="evidence" value="ECO:0007669"/>
    <property type="project" value="InterPro"/>
</dbReference>
<evidence type="ECO:0008006" key="14">
    <source>
        <dbReference type="Google" id="ProtNLM"/>
    </source>
</evidence>
<keyword evidence="13" id="KW-1185">Reference proteome</keyword>
<evidence type="ECO:0000313" key="12">
    <source>
        <dbReference type="EMBL" id="RZC47795.1"/>
    </source>
</evidence>
<accession>A0A4Y7IK06</accession>
<proteinExistence type="inferred from homology"/>
<dbReference type="Gramene" id="RZC47795">
    <property type="protein sequence ID" value="RZC47795"/>
    <property type="gene ID" value="C5167_040745"/>
</dbReference>
<keyword evidence="10" id="KW-1133">Transmembrane helix</keyword>
<keyword evidence="4" id="KW-0964">Secreted</keyword>
<name>A0A4Y7IK06_PAPSO</name>
<dbReference type="PROSITE" id="PS00502">
    <property type="entry name" value="POLYGALACTURONASE"/>
    <property type="match status" value="2"/>
</dbReference>
<dbReference type="GO" id="GO:0004650">
    <property type="term" value="F:polygalacturonase activity"/>
    <property type="evidence" value="ECO:0007669"/>
    <property type="project" value="InterPro"/>
</dbReference>
<keyword evidence="10" id="KW-0812">Transmembrane</keyword>
<evidence type="ECO:0000256" key="10">
    <source>
        <dbReference type="SAM" id="Phobius"/>
    </source>
</evidence>
<gene>
    <name evidence="12" type="ORF">C5167_040745</name>
</gene>
<feature type="active site" evidence="8">
    <location>
        <position position="644"/>
    </location>
</feature>
<evidence type="ECO:0000256" key="2">
    <source>
        <dbReference type="ARBA" id="ARBA00008834"/>
    </source>
</evidence>
<evidence type="ECO:0000313" key="13">
    <source>
        <dbReference type="Proteomes" id="UP000316621"/>
    </source>
</evidence>
<evidence type="ECO:0000256" key="9">
    <source>
        <dbReference type="RuleBase" id="RU361169"/>
    </source>
</evidence>
<dbReference type="GO" id="GO:0071555">
    <property type="term" value="P:cell wall organization"/>
    <property type="evidence" value="ECO:0007669"/>
    <property type="project" value="UniProtKB-KW"/>
</dbReference>
<dbReference type="PANTHER" id="PTHR31375">
    <property type="match status" value="1"/>
</dbReference>
<evidence type="ECO:0000256" key="4">
    <source>
        <dbReference type="ARBA" id="ARBA00022525"/>
    </source>
</evidence>
<dbReference type="InterPro" id="IPR011050">
    <property type="entry name" value="Pectin_lyase_fold/virulence"/>
</dbReference>
<feature type="signal peptide" evidence="11">
    <location>
        <begin position="1"/>
        <end position="25"/>
    </location>
</feature>
<dbReference type="Pfam" id="PF00295">
    <property type="entry name" value="Glyco_hydro_28"/>
    <property type="match status" value="2"/>
</dbReference>
<dbReference type="Gene3D" id="2.160.20.10">
    <property type="entry name" value="Single-stranded right-handed beta-helix, Pectin lyase-like"/>
    <property type="match status" value="2"/>
</dbReference>
<feature type="transmembrane region" description="Helical" evidence="10">
    <location>
        <begin position="406"/>
        <end position="424"/>
    </location>
</feature>